<evidence type="ECO:0000256" key="1">
    <source>
        <dbReference type="SAM" id="MobiDB-lite"/>
    </source>
</evidence>
<accession>A0A1Q8VQ56</accession>
<feature type="compositionally biased region" description="Basic and acidic residues" evidence="1">
    <location>
        <begin position="7"/>
        <end position="34"/>
    </location>
</feature>
<reference evidence="2 3" key="1">
    <citation type="submission" date="2016-12" db="EMBL/GenBank/DDBJ databases">
        <title>Genomic comparison of strains in the 'Actinomyces naeslundii' group.</title>
        <authorList>
            <person name="Mughal S.R."/>
            <person name="Do T."/>
            <person name="Gilbert S.C."/>
            <person name="Witherden E.A."/>
            <person name="Didelot X."/>
            <person name="Beighton D."/>
        </authorList>
    </citation>
    <scope>NUCLEOTIDE SEQUENCE [LARGE SCALE GENOMIC DNA]</scope>
    <source>
        <strain evidence="2 3">S24V</strain>
    </source>
</reference>
<dbReference type="EMBL" id="MSKI01000114">
    <property type="protein sequence ID" value="OLO50224.1"/>
    <property type="molecule type" value="Genomic_DNA"/>
</dbReference>
<sequence length="316" mass="32725">MSRPSHPRREACDGPAPRPDESRDDHQDHQRDLDAEFAALMGDVEIPDDLSVEGLGAVQESGSEPGRQTPVEDGSVSAGAQGENGPADVSPDAVPHNTYHPLDGGQGGAEDTEGLSRLTDAQEAQIAAAADSLSSYMPGQSDDQAPRAVKVAVVMTPLNRADGLAGMCSLLDLDCTVVPSSSGAFAVKQFVSAHSDWDVAELLGGSDSEPAEAAELAAQLSRLSRAGAVLMTADLATDVGIESGLSGTITARHFTNGQPGEEASAGLLLASMDQVVEDVLLGVIDADDVPGAVKSSEIQAPRAMRWFGRGLRRPPQ</sequence>
<name>A0A1Q8VQ56_9ACTO</name>
<dbReference type="AlphaFoldDB" id="A0A1Q8VQ56"/>
<proteinExistence type="predicted"/>
<dbReference type="Proteomes" id="UP000186855">
    <property type="component" value="Unassembled WGS sequence"/>
</dbReference>
<protein>
    <submittedName>
        <fullName evidence="2">Uncharacterized protein</fullName>
    </submittedName>
</protein>
<comment type="caution">
    <text evidence="2">The sequence shown here is derived from an EMBL/GenBank/DDBJ whole genome shotgun (WGS) entry which is preliminary data.</text>
</comment>
<gene>
    <name evidence="2" type="ORF">BKH30_09705</name>
</gene>
<organism evidence="2 3">
    <name type="scientific">Actinomyces oris</name>
    <dbReference type="NCBI Taxonomy" id="544580"/>
    <lineage>
        <taxon>Bacteria</taxon>
        <taxon>Bacillati</taxon>
        <taxon>Actinomycetota</taxon>
        <taxon>Actinomycetes</taxon>
        <taxon>Actinomycetales</taxon>
        <taxon>Actinomycetaceae</taxon>
        <taxon>Actinomyces</taxon>
    </lineage>
</organism>
<feature type="region of interest" description="Disordered" evidence="1">
    <location>
        <begin position="50"/>
        <end position="113"/>
    </location>
</feature>
<evidence type="ECO:0000313" key="3">
    <source>
        <dbReference type="Proteomes" id="UP000186855"/>
    </source>
</evidence>
<evidence type="ECO:0000313" key="2">
    <source>
        <dbReference type="EMBL" id="OLO50224.1"/>
    </source>
</evidence>
<feature type="region of interest" description="Disordered" evidence="1">
    <location>
        <begin position="1"/>
        <end position="34"/>
    </location>
</feature>